<dbReference type="Proteomes" id="UP001296873">
    <property type="component" value="Unassembled WGS sequence"/>
</dbReference>
<sequence>MKRLSDKLIAAHEQACAQGKAEVARHLLQALEIELSAIGGREETRDVDAAVTAAFQRQQALTSPS</sequence>
<evidence type="ECO:0000313" key="2">
    <source>
        <dbReference type="Proteomes" id="UP001296873"/>
    </source>
</evidence>
<proteinExistence type="predicted"/>
<dbReference type="RefSeq" id="WP_200343241.1">
    <property type="nucleotide sequence ID" value="NZ_NRRL01000117.1"/>
</dbReference>
<reference evidence="1 2" key="1">
    <citation type="journal article" date="2020" name="Microorganisms">
        <title>Osmotic Adaptation and Compatible Solute Biosynthesis of Phototrophic Bacteria as Revealed from Genome Analyses.</title>
        <authorList>
            <person name="Imhoff J.F."/>
            <person name="Rahn T."/>
            <person name="Kunzel S."/>
            <person name="Keller A."/>
            <person name="Neulinger S.C."/>
        </authorList>
    </citation>
    <scope>NUCLEOTIDE SEQUENCE [LARGE SCALE GENOMIC DNA]</scope>
    <source>
        <strain evidence="1 2">DSM 9895</strain>
    </source>
</reference>
<evidence type="ECO:0000313" key="1">
    <source>
        <dbReference type="EMBL" id="MBK1670793.1"/>
    </source>
</evidence>
<organism evidence="1 2">
    <name type="scientific">Rhodovibrio sodomensis</name>
    <dbReference type="NCBI Taxonomy" id="1088"/>
    <lineage>
        <taxon>Bacteria</taxon>
        <taxon>Pseudomonadati</taxon>
        <taxon>Pseudomonadota</taxon>
        <taxon>Alphaproteobacteria</taxon>
        <taxon>Rhodospirillales</taxon>
        <taxon>Rhodovibrionaceae</taxon>
        <taxon>Rhodovibrio</taxon>
    </lineage>
</organism>
<gene>
    <name evidence="1" type="ORF">CKO28_22510</name>
</gene>
<dbReference type="EMBL" id="NRRL01000117">
    <property type="protein sequence ID" value="MBK1670793.1"/>
    <property type="molecule type" value="Genomic_DNA"/>
</dbReference>
<protein>
    <recommendedName>
        <fullName evidence="3">CopG family transcriptional regulator</fullName>
    </recommendedName>
</protein>
<keyword evidence="2" id="KW-1185">Reference proteome</keyword>
<name>A0ABS1DM35_9PROT</name>
<evidence type="ECO:0008006" key="3">
    <source>
        <dbReference type="Google" id="ProtNLM"/>
    </source>
</evidence>
<comment type="caution">
    <text evidence="1">The sequence shown here is derived from an EMBL/GenBank/DDBJ whole genome shotgun (WGS) entry which is preliminary data.</text>
</comment>
<accession>A0ABS1DM35</accession>